<proteinExistence type="predicted"/>
<evidence type="ECO:0000313" key="1">
    <source>
        <dbReference type="EMBL" id="QHT88287.1"/>
    </source>
</evidence>
<dbReference type="AlphaFoldDB" id="A0A6C0I7E7"/>
<dbReference type="EMBL" id="MN740114">
    <property type="protein sequence ID" value="QHT88287.1"/>
    <property type="molecule type" value="Genomic_DNA"/>
</dbReference>
<organism evidence="1">
    <name type="scientific">viral metagenome</name>
    <dbReference type="NCBI Taxonomy" id="1070528"/>
    <lineage>
        <taxon>unclassified sequences</taxon>
        <taxon>metagenomes</taxon>
        <taxon>organismal metagenomes</taxon>
    </lineage>
</organism>
<reference evidence="1" key="1">
    <citation type="journal article" date="2020" name="Nature">
        <title>Giant virus diversity and host interactions through global metagenomics.</title>
        <authorList>
            <person name="Schulz F."/>
            <person name="Roux S."/>
            <person name="Paez-Espino D."/>
            <person name="Jungbluth S."/>
            <person name="Walsh D.A."/>
            <person name="Denef V.J."/>
            <person name="McMahon K.D."/>
            <person name="Konstantinidis K.T."/>
            <person name="Eloe-Fadrosh E.A."/>
            <person name="Kyrpides N.C."/>
            <person name="Woyke T."/>
        </authorList>
    </citation>
    <scope>NUCLEOTIDE SEQUENCE</scope>
    <source>
        <strain evidence="1">GVMAG-M-3300023184-50</strain>
    </source>
</reference>
<sequence length="231" mass="27251">MRLLIKLASRSRPVQLLSIVRKYIEFANDTKNIIFVISLDTDDETVTDELQKQLQDVHSCIKVCMGISKSKIDAINRDIPNPQTFDILLVASDDMIPQVKGYDTIIREKMRKHYPDTDGVLFFNDGYSGKTLNTLSIMGRKYYQRFGYIYYPGYKSFYCDNEFMRTAEKLRKQTYFDQVIIRHRHCVYDKEVSFDALYQRNSKYSDEDKALYDRRNPPPKKLLPFLNTTRT</sequence>
<accession>A0A6C0I7E7</accession>
<name>A0A6C0I7E7_9ZZZZ</name>
<evidence type="ECO:0008006" key="2">
    <source>
        <dbReference type="Google" id="ProtNLM"/>
    </source>
</evidence>
<protein>
    <recommendedName>
        <fullName evidence="2">Glycosyltransferase</fullName>
    </recommendedName>
</protein>